<dbReference type="OrthoDB" id="11472at2157"/>
<evidence type="ECO:0000256" key="1">
    <source>
        <dbReference type="SAM" id="MobiDB-lite"/>
    </source>
</evidence>
<keyword evidence="2" id="KW-0378">Hydrolase</keyword>
<comment type="caution">
    <text evidence="2">The sequence shown here is derived from an EMBL/GenBank/DDBJ whole genome shotgun (WGS) entry which is preliminary data.</text>
</comment>
<dbReference type="Pfam" id="PF18780">
    <property type="entry name" value="HNH_repeat"/>
    <property type="match status" value="3"/>
</dbReference>
<evidence type="ECO:0000313" key="3">
    <source>
        <dbReference type="Proteomes" id="UP000195137"/>
    </source>
</evidence>
<feature type="compositionally biased region" description="Basic residues" evidence="1">
    <location>
        <begin position="572"/>
        <end position="589"/>
    </location>
</feature>
<gene>
    <name evidence="2" type="ORF">AMET1_0678</name>
</gene>
<feature type="region of interest" description="Disordered" evidence="1">
    <location>
        <begin position="572"/>
        <end position="595"/>
    </location>
</feature>
<protein>
    <submittedName>
        <fullName evidence="2">HNH family endonuclease</fullName>
    </submittedName>
</protein>
<keyword evidence="2" id="KW-0540">Nuclease</keyword>
<dbReference type="GO" id="GO:0004519">
    <property type="term" value="F:endonuclease activity"/>
    <property type="evidence" value="ECO:0007669"/>
    <property type="project" value="UniProtKB-KW"/>
</dbReference>
<dbReference type="InterPro" id="IPR041025">
    <property type="entry name" value="HNH_repeat"/>
</dbReference>
<keyword evidence="3" id="KW-1185">Reference proteome</keyword>
<proteinExistence type="predicted"/>
<dbReference type="Proteomes" id="UP000195137">
    <property type="component" value="Unassembled WGS sequence"/>
</dbReference>
<dbReference type="EMBL" id="MRZU01000003">
    <property type="protein sequence ID" value="OUJ19026.1"/>
    <property type="molecule type" value="Genomic_DNA"/>
</dbReference>
<accession>A0A1Y3GI14</accession>
<evidence type="ECO:0000313" key="2">
    <source>
        <dbReference type="EMBL" id="OUJ19026.1"/>
    </source>
</evidence>
<name>A0A1Y3GI14_9EURY</name>
<dbReference type="AlphaFoldDB" id="A0A1Y3GI14"/>
<organism evidence="2 3">
    <name type="scientific">Methanonatronarchaeum thermophilum</name>
    <dbReference type="NCBI Taxonomy" id="1927129"/>
    <lineage>
        <taxon>Archaea</taxon>
        <taxon>Methanobacteriati</taxon>
        <taxon>Methanobacteriota</taxon>
        <taxon>Methanonatronarchaeia</taxon>
        <taxon>Methanonatronarchaeales</taxon>
        <taxon>Methanonatronarchaeaceae</taxon>
        <taxon>Methanonatronarchaeum</taxon>
    </lineage>
</organism>
<sequence length="595" mass="70733">MGGGRYSKEELIELLRENSNLTQSEWRQREDLPSLGSLQRHFGSWNEAREAAGLEVRGKRYSKEKLLELLRENPDISLKEWQERDDLPSYSTILRHFGSWREAKEAIGREPEVVSSYSKEELLNILKRELGENPDLTYTKWNERDDLPSAQTISNHFGSWDKARQAAGFKPYGFHPYSYSDDKLLEILKKHPDLDAEDFKKIDDLPSSTTYSRRFGSWNKARKKAGLPERGHGRDFIEYDGIYFASVLEACVYEKLKTYGLDIKTHINKKEAEIDFLVEDKFYLEPHSVYYNPETIEEYEERRRKLVEKPLFAFKKLSELEDILRQQNLEEIIEKKEVKNTEVKEKVRREGDFFDQEKLINLIKENPELTSHEWRKRKDLPSLKTITRCFGSWNNFRTEANLKTRFKRRTKEELLKKIKKEPNLSINKWNERDDLPSSTQVINKFGSWNKFKKEAGIKPQIAPQNKYTRKKLIELIQENPELTRNKWVERDDLPSETPVTNKFGSWNNFRREAGLKPIQKNWSKEELLKLIKKHPNLTQNEWRKKEELPSVDPIYRIFGSWNNFRKEAGLKLHKKDKKHKKTQKTPKKTTLKDYF</sequence>
<keyword evidence="2" id="KW-0255">Endonuclease</keyword>
<reference evidence="2 3" key="1">
    <citation type="submission" date="2016-12" db="EMBL/GenBank/DDBJ databases">
        <title>Discovery of methanogenic haloarchaea.</title>
        <authorList>
            <person name="Sorokin D.Y."/>
            <person name="Makarova K.S."/>
            <person name="Abbas B."/>
            <person name="Ferrer M."/>
            <person name="Golyshin P.N."/>
        </authorList>
    </citation>
    <scope>NUCLEOTIDE SEQUENCE [LARGE SCALE GENOMIC DNA]</scope>
    <source>
        <strain evidence="2">AMET1</strain>
    </source>
</reference>
<dbReference type="RefSeq" id="WP_143406832.1">
    <property type="nucleotide sequence ID" value="NZ_MRZU01000003.1"/>
</dbReference>